<dbReference type="PROSITE" id="PS50011">
    <property type="entry name" value="PROTEIN_KINASE_DOM"/>
    <property type="match status" value="1"/>
</dbReference>
<keyword evidence="2" id="KW-0723">Serine/threonine-protein kinase</keyword>
<dbReference type="SUPFAM" id="SSF56112">
    <property type="entry name" value="Protein kinase-like (PK-like)"/>
    <property type="match status" value="1"/>
</dbReference>
<evidence type="ECO:0000256" key="9">
    <source>
        <dbReference type="SAM" id="MobiDB-lite"/>
    </source>
</evidence>
<evidence type="ECO:0000313" key="12">
    <source>
        <dbReference type="Proteomes" id="UP000245771"/>
    </source>
</evidence>
<feature type="non-terminal residue" evidence="11">
    <location>
        <position position="342"/>
    </location>
</feature>
<accession>A0A316VJ75</accession>
<comment type="catalytic activity">
    <reaction evidence="8">
        <text>L-seryl-[protein] + ATP = O-phospho-L-seryl-[protein] + ADP + H(+)</text>
        <dbReference type="Rhea" id="RHEA:17989"/>
        <dbReference type="Rhea" id="RHEA-COMP:9863"/>
        <dbReference type="Rhea" id="RHEA-COMP:11604"/>
        <dbReference type="ChEBI" id="CHEBI:15378"/>
        <dbReference type="ChEBI" id="CHEBI:29999"/>
        <dbReference type="ChEBI" id="CHEBI:30616"/>
        <dbReference type="ChEBI" id="CHEBI:83421"/>
        <dbReference type="ChEBI" id="CHEBI:456216"/>
        <dbReference type="EC" id="2.7.11.1"/>
    </reaction>
</comment>
<feature type="domain" description="Protein kinase" evidence="10">
    <location>
        <begin position="35"/>
        <end position="338"/>
    </location>
</feature>
<evidence type="ECO:0000256" key="8">
    <source>
        <dbReference type="ARBA" id="ARBA00048679"/>
    </source>
</evidence>
<dbReference type="OrthoDB" id="2018507at2759"/>
<dbReference type="InterPro" id="IPR000719">
    <property type="entry name" value="Prot_kinase_dom"/>
</dbReference>
<dbReference type="EC" id="2.7.11.1" evidence="1"/>
<dbReference type="InParanoid" id="A0A316VJ75"/>
<dbReference type="AlphaFoldDB" id="A0A316VJ75"/>
<keyword evidence="3" id="KW-0808">Transferase</keyword>
<keyword evidence="5 11" id="KW-0418">Kinase</keyword>
<evidence type="ECO:0000256" key="1">
    <source>
        <dbReference type="ARBA" id="ARBA00012513"/>
    </source>
</evidence>
<dbReference type="GO" id="GO:0004674">
    <property type="term" value="F:protein serine/threonine kinase activity"/>
    <property type="evidence" value="ECO:0007669"/>
    <property type="project" value="UniProtKB-KW"/>
</dbReference>
<sequence length="342" mass="37267">MSPPYGGNSPAGGGQGAPPGTLAPGTQIMVGPIVVTVQKYLSQGGFAHVYLVTTDKPVPMPVSATSAPGATQSTTKGETLHVLKRMAVPDKESLASVRSEVEIHKQLRSHPNIVHFIEASATALRGGGYEIFILMEYCAGGGIIDLMNARLRTRLSEAEVLKIFGDVAAGLSVMHNLNPPLMHRDLKVENILLSPPPRSNPGVGPTYKLCDFGSSKALTSRTPAQTLDEVKLVEADLNKHTTLQYRAPEMVDVYQRRVIDEKADIWAMGVLLYKLCYYTTPFEENGGGPLAILNARYRFPHMPPYSQRLKDLIASMLQEQSSSRPSIDEILLRVHRMLGTQP</sequence>
<evidence type="ECO:0000256" key="2">
    <source>
        <dbReference type="ARBA" id="ARBA00022527"/>
    </source>
</evidence>
<organism evidence="11 12">
    <name type="scientific">Meira miltonrushii</name>
    <dbReference type="NCBI Taxonomy" id="1280837"/>
    <lineage>
        <taxon>Eukaryota</taxon>
        <taxon>Fungi</taxon>
        <taxon>Dikarya</taxon>
        <taxon>Basidiomycota</taxon>
        <taxon>Ustilaginomycotina</taxon>
        <taxon>Exobasidiomycetes</taxon>
        <taxon>Exobasidiales</taxon>
        <taxon>Brachybasidiaceae</taxon>
        <taxon>Meira</taxon>
    </lineage>
</organism>
<keyword evidence="6" id="KW-0067">ATP-binding</keyword>
<evidence type="ECO:0000256" key="7">
    <source>
        <dbReference type="ARBA" id="ARBA00047899"/>
    </source>
</evidence>
<dbReference type="RefSeq" id="XP_025356655.1">
    <property type="nucleotide sequence ID" value="XM_025496559.1"/>
</dbReference>
<dbReference type="GeneID" id="37018340"/>
<evidence type="ECO:0000313" key="11">
    <source>
        <dbReference type="EMBL" id="PWN36353.1"/>
    </source>
</evidence>
<dbReference type="STRING" id="1280837.A0A316VJ75"/>
<keyword evidence="12" id="KW-1185">Reference proteome</keyword>
<feature type="region of interest" description="Disordered" evidence="9">
    <location>
        <begin position="1"/>
        <end position="20"/>
    </location>
</feature>
<dbReference type="PANTHER" id="PTHR22967">
    <property type="entry name" value="SERINE/THREONINE PROTEIN KINASE"/>
    <property type="match status" value="1"/>
</dbReference>
<dbReference type="GO" id="GO:0007015">
    <property type="term" value="P:actin filament organization"/>
    <property type="evidence" value="ECO:0007669"/>
    <property type="project" value="TreeGrafter"/>
</dbReference>
<evidence type="ECO:0000256" key="5">
    <source>
        <dbReference type="ARBA" id="ARBA00022777"/>
    </source>
</evidence>
<dbReference type="InterPro" id="IPR008271">
    <property type="entry name" value="Ser/Thr_kinase_AS"/>
</dbReference>
<gene>
    <name evidence="11" type="ORF">FA14DRAFT_123230</name>
</gene>
<keyword evidence="4" id="KW-0547">Nucleotide-binding</keyword>
<dbReference type="Pfam" id="PF00069">
    <property type="entry name" value="Pkinase"/>
    <property type="match status" value="1"/>
</dbReference>
<name>A0A316VJ75_9BASI</name>
<dbReference type="PROSITE" id="PS00108">
    <property type="entry name" value="PROTEIN_KINASE_ST"/>
    <property type="match status" value="1"/>
</dbReference>
<comment type="catalytic activity">
    <reaction evidence="7">
        <text>L-threonyl-[protein] + ATP = O-phospho-L-threonyl-[protein] + ADP + H(+)</text>
        <dbReference type="Rhea" id="RHEA:46608"/>
        <dbReference type="Rhea" id="RHEA-COMP:11060"/>
        <dbReference type="Rhea" id="RHEA-COMP:11605"/>
        <dbReference type="ChEBI" id="CHEBI:15378"/>
        <dbReference type="ChEBI" id="CHEBI:30013"/>
        <dbReference type="ChEBI" id="CHEBI:30616"/>
        <dbReference type="ChEBI" id="CHEBI:61977"/>
        <dbReference type="ChEBI" id="CHEBI:456216"/>
        <dbReference type="EC" id="2.7.11.1"/>
    </reaction>
</comment>
<dbReference type="GO" id="GO:0005737">
    <property type="term" value="C:cytoplasm"/>
    <property type="evidence" value="ECO:0007669"/>
    <property type="project" value="TreeGrafter"/>
</dbReference>
<dbReference type="GO" id="GO:0000147">
    <property type="term" value="P:actin cortical patch assembly"/>
    <property type="evidence" value="ECO:0007669"/>
    <property type="project" value="TreeGrafter"/>
</dbReference>
<dbReference type="Gene3D" id="1.10.510.10">
    <property type="entry name" value="Transferase(Phosphotransferase) domain 1"/>
    <property type="match status" value="1"/>
</dbReference>
<dbReference type="InterPro" id="IPR011009">
    <property type="entry name" value="Kinase-like_dom_sf"/>
</dbReference>
<proteinExistence type="predicted"/>
<reference evidence="11 12" key="1">
    <citation type="journal article" date="2018" name="Mol. Biol. Evol.">
        <title>Broad Genomic Sampling Reveals a Smut Pathogenic Ancestry of the Fungal Clade Ustilaginomycotina.</title>
        <authorList>
            <person name="Kijpornyongpan T."/>
            <person name="Mondo S.J."/>
            <person name="Barry K."/>
            <person name="Sandor L."/>
            <person name="Lee J."/>
            <person name="Lipzen A."/>
            <person name="Pangilinan J."/>
            <person name="LaButti K."/>
            <person name="Hainaut M."/>
            <person name="Henrissat B."/>
            <person name="Grigoriev I.V."/>
            <person name="Spatafora J.W."/>
            <person name="Aime M.C."/>
        </authorList>
    </citation>
    <scope>NUCLEOTIDE SEQUENCE [LARGE SCALE GENOMIC DNA]</scope>
    <source>
        <strain evidence="11 12">MCA 3882</strain>
    </source>
</reference>
<dbReference type="PANTHER" id="PTHR22967:SF57">
    <property type="entry name" value="AUXILIN, ISOFORM A-RELATED"/>
    <property type="match status" value="1"/>
</dbReference>
<evidence type="ECO:0000256" key="3">
    <source>
        <dbReference type="ARBA" id="ARBA00022679"/>
    </source>
</evidence>
<dbReference type="Proteomes" id="UP000245771">
    <property type="component" value="Unassembled WGS sequence"/>
</dbReference>
<dbReference type="SMART" id="SM00220">
    <property type="entry name" value="S_TKc"/>
    <property type="match status" value="1"/>
</dbReference>
<dbReference type="FunFam" id="1.10.510.10:FF:000853">
    <property type="entry name" value="Related to ARK1-Actin Regulating Kinase"/>
    <property type="match status" value="1"/>
</dbReference>
<dbReference type="GO" id="GO:0005524">
    <property type="term" value="F:ATP binding"/>
    <property type="evidence" value="ECO:0007669"/>
    <property type="project" value="UniProtKB-KW"/>
</dbReference>
<evidence type="ECO:0000259" key="10">
    <source>
        <dbReference type="PROSITE" id="PS50011"/>
    </source>
</evidence>
<evidence type="ECO:0000256" key="4">
    <source>
        <dbReference type="ARBA" id="ARBA00022741"/>
    </source>
</evidence>
<protein>
    <recommendedName>
        <fullName evidence="1">non-specific serine/threonine protein kinase</fullName>
        <ecNumber evidence="1">2.7.11.1</ecNumber>
    </recommendedName>
</protein>
<evidence type="ECO:0000256" key="6">
    <source>
        <dbReference type="ARBA" id="ARBA00022840"/>
    </source>
</evidence>
<dbReference type="EMBL" id="KZ819603">
    <property type="protein sequence ID" value="PWN36353.1"/>
    <property type="molecule type" value="Genomic_DNA"/>
</dbReference>